<protein>
    <submittedName>
        <fullName evidence="4">Transposon TX1 uncharacterized protein</fullName>
    </submittedName>
</protein>
<sequence>MASSETSIRHAVRVQPDPSVPVEAVLLAVGDQVGHANLSHASRMNKGVVVFLKEERFVAELIVSGVSMNGVYLQVSPLAVPTARVTVSGVPPFIPDVALERELQRFGKMASGFRTVALGCKSEKLKHVQSFRRQVFMFLNCPTQTLDVSFRVKHGEGHYMVYASTGSMKCFECGDVGHKRTSCPHRPAGGRPEPGPGGPSEPAAGGPAAGGAGRAGGRWAGRAVGAGGRWAGGGAAGAGAQWAGEAGGRWAGGGAQLHRRSARRGVGGDRGSAGGGGAPPTESEVGEGHSGQVNSPGEEQRGDLGREERQVAEEEPAVRVEEVGGGSSGNGPAADSGQSQAAGSKVGGGESGAMGSVAAGEKEEEMESDTDSDCVSVADSQSYSGDLYTLEEINDFLDETFGKSVKVSEFFPDAEKFIKSVVTLQKIVGADLLDEKKRFRLKKHMTSLRKALKTRGKGKKRLRVGK</sequence>
<feature type="region of interest" description="Disordered" evidence="2">
    <location>
        <begin position="184"/>
        <end position="221"/>
    </location>
</feature>
<feature type="domain" description="CCHC-type" evidence="3">
    <location>
        <begin position="169"/>
        <end position="184"/>
    </location>
</feature>
<evidence type="ECO:0000256" key="1">
    <source>
        <dbReference type="PROSITE-ProRule" id="PRU00047"/>
    </source>
</evidence>
<evidence type="ECO:0000313" key="4">
    <source>
        <dbReference type="EMBL" id="KAK0149019.1"/>
    </source>
</evidence>
<dbReference type="InterPro" id="IPR001878">
    <property type="entry name" value="Znf_CCHC"/>
</dbReference>
<keyword evidence="1" id="KW-0862">Zinc</keyword>
<dbReference type="PROSITE" id="PS50158">
    <property type="entry name" value="ZF_CCHC"/>
    <property type="match status" value="1"/>
</dbReference>
<dbReference type="Proteomes" id="UP001174136">
    <property type="component" value="Unassembled WGS sequence"/>
</dbReference>
<keyword evidence="1" id="KW-0479">Metal-binding</keyword>
<feature type="compositionally biased region" description="Basic and acidic residues" evidence="2">
    <location>
        <begin position="298"/>
        <end position="322"/>
    </location>
</feature>
<dbReference type="SUPFAM" id="SSF57756">
    <property type="entry name" value="Retrovirus zinc finger-like domains"/>
    <property type="match status" value="1"/>
</dbReference>
<proteinExistence type="predicted"/>
<organism evidence="4 5">
    <name type="scientific">Merluccius polli</name>
    <name type="common">Benguela hake</name>
    <name type="synonym">Merluccius cadenati</name>
    <dbReference type="NCBI Taxonomy" id="89951"/>
    <lineage>
        <taxon>Eukaryota</taxon>
        <taxon>Metazoa</taxon>
        <taxon>Chordata</taxon>
        <taxon>Craniata</taxon>
        <taxon>Vertebrata</taxon>
        <taxon>Euteleostomi</taxon>
        <taxon>Actinopterygii</taxon>
        <taxon>Neopterygii</taxon>
        <taxon>Teleostei</taxon>
        <taxon>Neoteleostei</taxon>
        <taxon>Acanthomorphata</taxon>
        <taxon>Zeiogadaria</taxon>
        <taxon>Gadariae</taxon>
        <taxon>Gadiformes</taxon>
        <taxon>Gadoidei</taxon>
        <taxon>Merlucciidae</taxon>
        <taxon>Merluccius</taxon>
    </lineage>
</organism>
<dbReference type="EMBL" id="JAOPHQ010001956">
    <property type="protein sequence ID" value="KAK0149019.1"/>
    <property type="molecule type" value="Genomic_DNA"/>
</dbReference>
<dbReference type="InterPro" id="IPR036875">
    <property type="entry name" value="Znf_CCHC_sf"/>
</dbReference>
<feature type="compositionally biased region" description="Acidic residues" evidence="2">
    <location>
        <begin position="362"/>
        <end position="372"/>
    </location>
</feature>
<feature type="compositionally biased region" description="Gly residues" evidence="2">
    <location>
        <begin position="207"/>
        <end position="221"/>
    </location>
</feature>
<dbReference type="GO" id="GO:0003676">
    <property type="term" value="F:nucleic acid binding"/>
    <property type="evidence" value="ECO:0007669"/>
    <property type="project" value="InterPro"/>
</dbReference>
<keyword evidence="5" id="KW-1185">Reference proteome</keyword>
<evidence type="ECO:0000313" key="5">
    <source>
        <dbReference type="Proteomes" id="UP001174136"/>
    </source>
</evidence>
<evidence type="ECO:0000259" key="3">
    <source>
        <dbReference type="PROSITE" id="PS50158"/>
    </source>
</evidence>
<dbReference type="AlphaFoldDB" id="A0AA47MZN0"/>
<name>A0AA47MZN0_MERPO</name>
<gene>
    <name evidence="4" type="primary">YTX1_0</name>
    <name evidence="4" type="ORF">N1851_010541</name>
</gene>
<accession>A0AA47MZN0</accession>
<feature type="region of interest" description="Disordered" evidence="2">
    <location>
        <begin position="247"/>
        <end position="378"/>
    </location>
</feature>
<reference evidence="4" key="1">
    <citation type="journal article" date="2023" name="Front. Mar. Sci.">
        <title>A new Merluccius polli reference genome to investigate the effects of global change in West African waters.</title>
        <authorList>
            <person name="Mateo J.L."/>
            <person name="Blanco-Fernandez C."/>
            <person name="Garcia-Vazquez E."/>
            <person name="Machado-Schiaffino G."/>
        </authorList>
    </citation>
    <scope>NUCLEOTIDE SEQUENCE</scope>
    <source>
        <strain evidence="4">C29</strain>
        <tissue evidence="4">Fin</tissue>
    </source>
</reference>
<feature type="compositionally biased region" description="Gly residues" evidence="2">
    <location>
        <begin position="268"/>
        <end position="278"/>
    </location>
</feature>
<keyword evidence="1" id="KW-0863">Zinc-finger</keyword>
<comment type="caution">
    <text evidence="4">The sequence shown here is derived from an EMBL/GenBank/DDBJ whole genome shotgun (WGS) entry which is preliminary data.</text>
</comment>
<dbReference type="GO" id="GO:0008270">
    <property type="term" value="F:zinc ion binding"/>
    <property type="evidence" value="ECO:0007669"/>
    <property type="project" value="UniProtKB-KW"/>
</dbReference>
<feature type="compositionally biased region" description="Low complexity" evidence="2">
    <location>
        <begin position="330"/>
        <end position="344"/>
    </location>
</feature>
<evidence type="ECO:0000256" key="2">
    <source>
        <dbReference type="SAM" id="MobiDB-lite"/>
    </source>
</evidence>